<accession>A0A165GEE6</accession>
<dbReference type="EMBL" id="KV423956">
    <property type="protein sequence ID" value="KZT57964.1"/>
    <property type="molecule type" value="Genomic_DNA"/>
</dbReference>
<dbReference type="Proteomes" id="UP000076842">
    <property type="component" value="Unassembled WGS sequence"/>
</dbReference>
<reference evidence="1 2" key="1">
    <citation type="journal article" date="2016" name="Mol. Biol. Evol.">
        <title>Comparative Genomics of Early-Diverging Mushroom-Forming Fungi Provides Insights into the Origins of Lignocellulose Decay Capabilities.</title>
        <authorList>
            <person name="Nagy L.G."/>
            <person name="Riley R."/>
            <person name="Tritt A."/>
            <person name="Adam C."/>
            <person name="Daum C."/>
            <person name="Floudas D."/>
            <person name="Sun H."/>
            <person name="Yadav J.S."/>
            <person name="Pangilinan J."/>
            <person name="Larsson K.H."/>
            <person name="Matsuura K."/>
            <person name="Barry K."/>
            <person name="Labutti K."/>
            <person name="Kuo R."/>
            <person name="Ohm R.A."/>
            <person name="Bhattacharya S.S."/>
            <person name="Shirouzu T."/>
            <person name="Yoshinaga Y."/>
            <person name="Martin F.M."/>
            <person name="Grigoriev I.V."/>
            <person name="Hibbett D.S."/>
        </authorList>
    </citation>
    <scope>NUCLEOTIDE SEQUENCE [LARGE SCALE GENOMIC DNA]</scope>
    <source>
        <strain evidence="1 2">HHB12733</strain>
    </source>
</reference>
<protein>
    <recommendedName>
        <fullName evidence="3">F-box domain-containing protein</fullName>
    </recommendedName>
</protein>
<dbReference type="InParanoid" id="A0A165GEE6"/>
<dbReference type="AlphaFoldDB" id="A0A165GEE6"/>
<organism evidence="1 2">
    <name type="scientific">Calocera cornea HHB12733</name>
    <dbReference type="NCBI Taxonomy" id="1353952"/>
    <lineage>
        <taxon>Eukaryota</taxon>
        <taxon>Fungi</taxon>
        <taxon>Dikarya</taxon>
        <taxon>Basidiomycota</taxon>
        <taxon>Agaricomycotina</taxon>
        <taxon>Dacrymycetes</taxon>
        <taxon>Dacrymycetales</taxon>
        <taxon>Dacrymycetaceae</taxon>
        <taxon>Calocera</taxon>
    </lineage>
</organism>
<keyword evidence="2" id="KW-1185">Reference proteome</keyword>
<evidence type="ECO:0008006" key="3">
    <source>
        <dbReference type="Google" id="ProtNLM"/>
    </source>
</evidence>
<name>A0A165GEE6_9BASI</name>
<gene>
    <name evidence="1" type="ORF">CALCODRAFT_495432</name>
</gene>
<dbReference type="CDD" id="cd09917">
    <property type="entry name" value="F-box_SF"/>
    <property type="match status" value="1"/>
</dbReference>
<sequence>MHLIFTVDDIVLEVLTHCSRSAALNFGLTCKHLWSLAQGAVWADIPGVNVIYSLVGQYPHTSIDVVEDDRGRFQVIDNDPVDASRAHGIQDIEQT</sequence>
<evidence type="ECO:0000313" key="1">
    <source>
        <dbReference type="EMBL" id="KZT57964.1"/>
    </source>
</evidence>
<proteinExistence type="predicted"/>
<evidence type="ECO:0000313" key="2">
    <source>
        <dbReference type="Proteomes" id="UP000076842"/>
    </source>
</evidence>